<dbReference type="InterPro" id="IPR013154">
    <property type="entry name" value="ADH-like_N"/>
</dbReference>
<dbReference type="Proteomes" id="UP000060602">
    <property type="component" value="Chromosome"/>
</dbReference>
<evidence type="ECO:0000313" key="4">
    <source>
        <dbReference type="EMBL" id="AMG34794.1"/>
    </source>
</evidence>
<gene>
    <name evidence="4" type="ORF">AL504_01190</name>
</gene>
<evidence type="ECO:0000313" key="5">
    <source>
        <dbReference type="Proteomes" id="UP000060602"/>
    </source>
</evidence>
<proteinExistence type="predicted"/>
<evidence type="ECO:0000259" key="3">
    <source>
        <dbReference type="SMART" id="SM00829"/>
    </source>
</evidence>
<dbReference type="SMART" id="SM00829">
    <property type="entry name" value="PKS_ER"/>
    <property type="match status" value="1"/>
</dbReference>
<name>A0A0X8NUV8_ALCXX</name>
<protein>
    <submittedName>
        <fullName evidence="4">NADP-dependent oxidoreductase</fullName>
    </submittedName>
</protein>
<dbReference type="AlphaFoldDB" id="A0A0X8NUV8"/>
<dbReference type="InterPro" id="IPR011032">
    <property type="entry name" value="GroES-like_sf"/>
</dbReference>
<dbReference type="Gene3D" id="3.90.180.10">
    <property type="entry name" value="Medium-chain alcohol dehydrogenases, catalytic domain"/>
    <property type="match status" value="1"/>
</dbReference>
<feature type="domain" description="Enoyl reductase (ER)" evidence="3">
    <location>
        <begin position="10"/>
        <end position="320"/>
    </location>
</feature>
<organism evidence="4 5">
    <name type="scientific">Alcaligenes xylosoxydans xylosoxydans</name>
    <name type="common">Achromobacter xylosoxidans</name>
    <dbReference type="NCBI Taxonomy" id="85698"/>
    <lineage>
        <taxon>Bacteria</taxon>
        <taxon>Pseudomonadati</taxon>
        <taxon>Pseudomonadota</taxon>
        <taxon>Betaproteobacteria</taxon>
        <taxon>Burkholderiales</taxon>
        <taxon>Alcaligenaceae</taxon>
        <taxon>Achromobacter</taxon>
    </lineage>
</organism>
<dbReference type="EMBL" id="CP014060">
    <property type="protein sequence ID" value="AMG34794.1"/>
    <property type="molecule type" value="Genomic_DNA"/>
</dbReference>
<dbReference type="Pfam" id="PF08240">
    <property type="entry name" value="ADH_N"/>
    <property type="match status" value="1"/>
</dbReference>
<dbReference type="SUPFAM" id="SSF51735">
    <property type="entry name" value="NAD(P)-binding Rossmann-fold domains"/>
    <property type="match status" value="1"/>
</dbReference>
<dbReference type="InterPro" id="IPR013149">
    <property type="entry name" value="ADH-like_C"/>
</dbReference>
<reference evidence="5" key="1">
    <citation type="submission" date="2015-12" db="EMBL/GenBank/DDBJ databases">
        <title>FDA dAtabase for Regulatory Grade micrObial Sequences (FDA-ARGOS): Supporting development and validation of Infectious Disease Dx tests.</title>
        <authorList>
            <person name="Case J."/>
            <person name="Tallon L."/>
            <person name="Sadzewicz L."/>
            <person name="Sengamalay N."/>
            <person name="Ott S."/>
            <person name="Godinez A."/>
            <person name="Nagaraj S."/>
            <person name="Nadendla S."/>
            <person name="Sichtig H."/>
        </authorList>
    </citation>
    <scope>NUCLEOTIDE SEQUENCE [LARGE SCALE GENOMIC DNA]</scope>
    <source>
        <strain evidence="5">FDAARGOS_147</strain>
    </source>
</reference>
<dbReference type="Gene3D" id="3.40.50.720">
    <property type="entry name" value="NAD(P)-binding Rossmann-like Domain"/>
    <property type="match status" value="1"/>
</dbReference>
<evidence type="ECO:0000256" key="1">
    <source>
        <dbReference type="ARBA" id="ARBA00022857"/>
    </source>
</evidence>
<dbReference type="RefSeq" id="WP_061070887.1">
    <property type="nucleotide sequence ID" value="NZ_CP014060.2"/>
</dbReference>
<sequence length="322" mass="34197">MKAAVYYENGPPDVFRYETVDDPLCGPADVLIDIAAISVEGGDLINREIRPLARVPHIVGYQCAGTVIAVGADVRDRKPGDRVVAVLGWGSHAQRVAAPAADTWIIPDALDLSVAAAVPVAWGTAHECLFAAGGLTARQSVLIHAGAGALGLAAIQLAHRAGATVYATASDDTRLARLTDYGMTAGINYARQDFVQEVATLTHGRGVDLIIDSIAGSTLARGVQALAYKGKLVTVGVSGRDQDKLDPVSLWRGNLSLHGVFFPTLLDREHARVHASVQTLLERVASGELRVVIDRTFALRDAQAAHAYVMSRQAFGRVIMRP</sequence>
<accession>A0A0X8NUV8</accession>
<evidence type="ECO:0000256" key="2">
    <source>
        <dbReference type="ARBA" id="ARBA00023002"/>
    </source>
</evidence>
<keyword evidence="2" id="KW-0560">Oxidoreductase</keyword>
<dbReference type="InterPro" id="IPR036291">
    <property type="entry name" value="NAD(P)-bd_dom_sf"/>
</dbReference>
<dbReference type="Pfam" id="PF00107">
    <property type="entry name" value="ADH_zinc_N"/>
    <property type="match status" value="1"/>
</dbReference>
<keyword evidence="1" id="KW-0521">NADP</keyword>
<dbReference type="GO" id="GO:0070402">
    <property type="term" value="F:NADPH binding"/>
    <property type="evidence" value="ECO:0007669"/>
    <property type="project" value="TreeGrafter"/>
</dbReference>
<dbReference type="GO" id="GO:0016651">
    <property type="term" value="F:oxidoreductase activity, acting on NAD(P)H"/>
    <property type="evidence" value="ECO:0007669"/>
    <property type="project" value="TreeGrafter"/>
</dbReference>
<dbReference type="InterPro" id="IPR020843">
    <property type="entry name" value="ER"/>
</dbReference>
<dbReference type="SUPFAM" id="SSF50129">
    <property type="entry name" value="GroES-like"/>
    <property type="match status" value="1"/>
</dbReference>
<dbReference type="PANTHER" id="PTHR48106">
    <property type="entry name" value="QUINONE OXIDOREDUCTASE PIG3-RELATED"/>
    <property type="match status" value="1"/>
</dbReference>